<evidence type="ECO:0000313" key="2">
    <source>
        <dbReference type="EMBL" id="PNX87171.1"/>
    </source>
</evidence>
<protein>
    <submittedName>
        <fullName evidence="2">Uncharacterized protein</fullName>
    </submittedName>
</protein>
<sequence length="45" mass="5052">GTSFHPKRDLDSSNQSNNDTFSPQARQISPQAKTRELQLASARHE</sequence>
<dbReference type="Proteomes" id="UP000236291">
    <property type="component" value="Unassembled WGS sequence"/>
</dbReference>
<organism evidence="2 3">
    <name type="scientific">Trifolium pratense</name>
    <name type="common">Red clover</name>
    <dbReference type="NCBI Taxonomy" id="57577"/>
    <lineage>
        <taxon>Eukaryota</taxon>
        <taxon>Viridiplantae</taxon>
        <taxon>Streptophyta</taxon>
        <taxon>Embryophyta</taxon>
        <taxon>Tracheophyta</taxon>
        <taxon>Spermatophyta</taxon>
        <taxon>Magnoliopsida</taxon>
        <taxon>eudicotyledons</taxon>
        <taxon>Gunneridae</taxon>
        <taxon>Pentapetalae</taxon>
        <taxon>rosids</taxon>
        <taxon>fabids</taxon>
        <taxon>Fabales</taxon>
        <taxon>Fabaceae</taxon>
        <taxon>Papilionoideae</taxon>
        <taxon>50 kb inversion clade</taxon>
        <taxon>NPAAA clade</taxon>
        <taxon>Hologalegina</taxon>
        <taxon>IRL clade</taxon>
        <taxon>Trifolieae</taxon>
        <taxon>Trifolium</taxon>
    </lineage>
</organism>
<accession>A0A2K3M8Q1</accession>
<dbReference type="EMBL" id="ASHM01053171">
    <property type="protein sequence ID" value="PNX87171.1"/>
    <property type="molecule type" value="Genomic_DNA"/>
</dbReference>
<reference evidence="2 3" key="1">
    <citation type="journal article" date="2014" name="Am. J. Bot.">
        <title>Genome assembly and annotation for red clover (Trifolium pratense; Fabaceae).</title>
        <authorList>
            <person name="Istvanek J."/>
            <person name="Jaros M."/>
            <person name="Krenek A."/>
            <person name="Repkova J."/>
        </authorList>
    </citation>
    <scope>NUCLEOTIDE SEQUENCE [LARGE SCALE GENOMIC DNA]</scope>
    <source>
        <strain evidence="3">cv. Tatra</strain>
        <tissue evidence="2">Young leaves</tissue>
    </source>
</reference>
<dbReference type="AlphaFoldDB" id="A0A2K3M8Q1"/>
<feature type="region of interest" description="Disordered" evidence="1">
    <location>
        <begin position="1"/>
        <end position="45"/>
    </location>
</feature>
<feature type="compositionally biased region" description="Polar residues" evidence="1">
    <location>
        <begin position="12"/>
        <end position="32"/>
    </location>
</feature>
<proteinExistence type="predicted"/>
<evidence type="ECO:0000256" key="1">
    <source>
        <dbReference type="SAM" id="MobiDB-lite"/>
    </source>
</evidence>
<reference evidence="2 3" key="2">
    <citation type="journal article" date="2017" name="Front. Plant Sci.">
        <title>Gene Classification and Mining of Molecular Markers Useful in Red Clover (Trifolium pratense) Breeding.</title>
        <authorList>
            <person name="Istvanek J."/>
            <person name="Dluhosova J."/>
            <person name="Dluhos P."/>
            <person name="Patkova L."/>
            <person name="Nedelnik J."/>
            <person name="Repkova J."/>
        </authorList>
    </citation>
    <scope>NUCLEOTIDE SEQUENCE [LARGE SCALE GENOMIC DNA]</scope>
    <source>
        <strain evidence="3">cv. Tatra</strain>
        <tissue evidence="2">Young leaves</tissue>
    </source>
</reference>
<name>A0A2K3M8Q1_TRIPR</name>
<evidence type="ECO:0000313" key="3">
    <source>
        <dbReference type="Proteomes" id="UP000236291"/>
    </source>
</evidence>
<feature type="compositionally biased region" description="Basic and acidic residues" evidence="1">
    <location>
        <begin position="1"/>
        <end position="11"/>
    </location>
</feature>
<feature type="non-terminal residue" evidence="2">
    <location>
        <position position="1"/>
    </location>
</feature>
<comment type="caution">
    <text evidence="2">The sequence shown here is derived from an EMBL/GenBank/DDBJ whole genome shotgun (WGS) entry which is preliminary data.</text>
</comment>
<gene>
    <name evidence="2" type="ORF">L195_g043257</name>
</gene>